<feature type="domain" description="Tyr recombinase" evidence="2">
    <location>
        <begin position="141"/>
        <end position="340"/>
    </location>
</feature>
<dbReference type="Gene3D" id="1.10.443.10">
    <property type="entry name" value="Intergrase catalytic core"/>
    <property type="match status" value="1"/>
</dbReference>
<evidence type="ECO:0000313" key="3">
    <source>
        <dbReference type="EMBL" id="MXP66075.1"/>
    </source>
</evidence>
<sequence length="376" mass="41839">MSADPRRRCLPLAEWPAGHRQAWAAALTGRRRRSRAPSPAPGWAPATLQKTAEGYGRWLGFLRWHGLLDEAASPAALAAPETVGRYFDELQALGNADHTVIGRLQELEDALRVLEPAGDHRWIRRPEGSPVRALLPMRPRDHTVRHSAELLRWGLALMQEALTLTGPRRRQVQLRDGLLIAVLASRAYRLRSVVALRLGQHLHREGDRWRVTLAAEDMKNRRPDDCLLPACLTPWIERYLVQERMELLAGEPSDALWVNWGGRPLGTRGLEKRIRWRSNQRFGAAEVFGPHRFRHALATSIALDLPEDPHAGPTMLTISQAVSRKHYDRSKGLGAARRYHAGLSRERARTAALARNLAGAVAPDAGREDGGAGTAG</sequence>
<protein>
    <recommendedName>
        <fullName evidence="2">Tyr recombinase domain-containing protein</fullName>
    </recommendedName>
</protein>
<keyword evidence="1" id="KW-0233">DNA recombination</keyword>
<keyword evidence="4" id="KW-1185">Reference proteome</keyword>
<dbReference type="InterPro" id="IPR013762">
    <property type="entry name" value="Integrase-like_cat_sf"/>
</dbReference>
<evidence type="ECO:0000259" key="2">
    <source>
        <dbReference type="PROSITE" id="PS51898"/>
    </source>
</evidence>
<dbReference type="Pfam" id="PF00589">
    <property type="entry name" value="Phage_integrase"/>
    <property type="match status" value="1"/>
</dbReference>
<dbReference type="InterPro" id="IPR011010">
    <property type="entry name" value="DNA_brk_join_enz"/>
</dbReference>
<dbReference type="OrthoDB" id="7253740at2"/>
<dbReference type="InterPro" id="IPR002104">
    <property type="entry name" value="Integrase_catalytic"/>
</dbReference>
<proteinExistence type="predicted"/>
<reference evidence="3 4" key="1">
    <citation type="submission" date="2019-03" db="EMBL/GenBank/DDBJ databases">
        <title>Roseomonas sp. a novel Roseomonas species isolated from Sea whip Gorgonian.</title>
        <authorList>
            <person name="Li F."/>
            <person name="Pan X."/>
            <person name="Huang S."/>
            <person name="Li Z."/>
            <person name="Meng B."/>
        </authorList>
    </citation>
    <scope>NUCLEOTIDE SEQUENCE [LARGE SCALE GENOMIC DNA]</scope>
    <source>
        <strain evidence="3 4">M0104</strain>
    </source>
</reference>
<accession>A0A845BGE7</accession>
<dbReference type="AlphaFoldDB" id="A0A845BGE7"/>
<dbReference type="PROSITE" id="PS51898">
    <property type="entry name" value="TYR_RECOMBINASE"/>
    <property type="match status" value="1"/>
</dbReference>
<dbReference type="SUPFAM" id="SSF56349">
    <property type="entry name" value="DNA breaking-rejoining enzymes"/>
    <property type="match status" value="1"/>
</dbReference>
<evidence type="ECO:0000313" key="4">
    <source>
        <dbReference type="Proteomes" id="UP000460715"/>
    </source>
</evidence>
<name>A0A845BGE7_9PROT</name>
<dbReference type="GO" id="GO:0003677">
    <property type="term" value="F:DNA binding"/>
    <property type="evidence" value="ECO:0007669"/>
    <property type="project" value="InterPro"/>
</dbReference>
<dbReference type="Proteomes" id="UP000460715">
    <property type="component" value="Unassembled WGS sequence"/>
</dbReference>
<dbReference type="EMBL" id="SNVJ01000042">
    <property type="protein sequence ID" value="MXP66075.1"/>
    <property type="molecule type" value="Genomic_DNA"/>
</dbReference>
<evidence type="ECO:0000256" key="1">
    <source>
        <dbReference type="ARBA" id="ARBA00023172"/>
    </source>
</evidence>
<dbReference type="GO" id="GO:0006310">
    <property type="term" value="P:DNA recombination"/>
    <property type="evidence" value="ECO:0007669"/>
    <property type="project" value="UniProtKB-KW"/>
</dbReference>
<dbReference type="GO" id="GO:0015074">
    <property type="term" value="P:DNA integration"/>
    <property type="evidence" value="ECO:0007669"/>
    <property type="project" value="InterPro"/>
</dbReference>
<gene>
    <name evidence="3" type="ORF">E0493_22275</name>
</gene>
<dbReference type="RefSeq" id="WP_160939485.1">
    <property type="nucleotide sequence ID" value="NZ_SNVJ01000042.1"/>
</dbReference>
<comment type="caution">
    <text evidence="3">The sequence shown here is derived from an EMBL/GenBank/DDBJ whole genome shotgun (WGS) entry which is preliminary data.</text>
</comment>
<organism evidence="3 4">
    <name type="scientific">Teichococcus coralli</name>
    <dbReference type="NCBI Taxonomy" id="2545983"/>
    <lineage>
        <taxon>Bacteria</taxon>
        <taxon>Pseudomonadati</taxon>
        <taxon>Pseudomonadota</taxon>
        <taxon>Alphaproteobacteria</taxon>
        <taxon>Acetobacterales</taxon>
        <taxon>Roseomonadaceae</taxon>
        <taxon>Roseomonas</taxon>
    </lineage>
</organism>